<evidence type="ECO:0000313" key="6">
    <source>
        <dbReference type="EMBL" id="GII57679.1"/>
    </source>
</evidence>
<dbReference type="InterPro" id="IPR036271">
    <property type="entry name" value="Tet_transcr_reg_TetR-rel_C_sf"/>
</dbReference>
<keyword evidence="2 4" id="KW-0238">DNA-binding</keyword>
<keyword evidence="1" id="KW-0805">Transcription regulation</keyword>
<accession>A0A8J3XY89</accession>
<dbReference type="GO" id="GO:0003700">
    <property type="term" value="F:DNA-binding transcription factor activity"/>
    <property type="evidence" value="ECO:0007669"/>
    <property type="project" value="TreeGrafter"/>
</dbReference>
<reference evidence="6" key="1">
    <citation type="submission" date="2021-01" db="EMBL/GenBank/DDBJ databases">
        <title>Whole genome shotgun sequence of Planotetraspora thailandica NBRC 104271.</title>
        <authorList>
            <person name="Komaki H."/>
            <person name="Tamura T."/>
        </authorList>
    </citation>
    <scope>NUCLEOTIDE SEQUENCE</scope>
    <source>
        <strain evidence="6">NBRC 104271</strain>
    </source>
</reference>
<evidence type="ECO:0000256" key="3">
    <source>
        <dbReference type="ARBA" id="ARBA00023163"/>
    </source>
</evidence>
<comment type="caution">
    <text evidence="6">The sequence shown here is derived from an EMBL/GenBank/DDBJ whole genome shotgun (WGS) entry which is preliminary data.</text>
</comment>
<dbReference type="RefSeq" id="WP_239119470.1">
    <property type="nucleotide sequence ID" value="NZ_BOOR01000054.1"/>
</dbReference>
<evidence type="ECO:0000256" key="2">
    <source>
        <dbReference type="ARBA" id="ARBA00023125"/>
    </source>
</evidence>
<keyword evidence="3" id="KW-0804">Transcription</keyword>
<evidence type="ECO:0000256" key="1">
    <source>
        <dbReference type="ARBA" id="ARBA00023015"/>
    </source>
</evidence>
<dbReference type="PANTHER" id="PTHR30055:SF234">
    <property type="entry name" value="HTH-TYPE TRANSCRIPTIONAL REGULATOR BETI"/>
    <property type="match status" value="1"/>
</dbReference>
<dbReference type="AlphaFoldDB" id="A0A8J3XY89"/>
<dbReference type="InterPro" id="IPR001647">
    <property type="entry name" value="HTH_TetR"/>
</dbReference>
<dbReference type="PRINTS" id="PR00455">
    <property type="entry name" value="HTHTETR"/>
</dbReference>
<dbReference type="EMBL" id="BOOR01000054">
    <property type="protein sequence ID" value="GII57679.1"/>
    <property type="molecule type" value="Genomic_DNA"/>
</dbReference>
<dbReference type="SUPFAM" id="SSF48498">
    <property type="entry name" value="Tetracyclin repressor-like, C-terminal domain"/>
    <property type="match status" value="1"/>
</dbReference>
<proteinExistence type="predicted"/>
<evidence type="ECO:0000313" key="7">
    <source>
        <dbReference type="Proteomes" id="UP000605992"/>
    </source>
</evidence>
<dbReference type="InterPro" id="IPR050109">
    <property type="entry name" value="HTH-type_TetR-like_transc_reg"/>
</dbReference>
<evidence type="ECO:0000259" key="5">
    <source>
        <dbReference type="PROSITE" id="PS50977"/>
    </source>
</evidence>
<keyword evidence="7" id="KW-1185">Reference proteome</keyword>
<feature type="DNA-binding region" description="H-T-H motif" evidence="4">
    <location>
        <begin position="40"/>
        <end position="59"/>
    </location>
</feature>
<protein>
    <submittedName>
        <fullName evidence="6">TetR family transcriptional regulator</fullName>
    </submittedName>
</protein>
<dbReference type="SUPFAM" id="SSF46689">
    <property type="entry name" value="Homeodomain-like"/>
    <property type="match status" value="1"/>
</dbReference>
<dbReference type="Gene3D" id="1.10.357.10">
    <property type="entry name" value="Tetracycline Repressor, domain 2"/>
    <property type="match status" value="1"/>
</dbReference>
<name>A0A8J3XY89_9ACTN</name>
<gene>
    <name evidence="6" type="ORF">Pth03_60680</name>
</gene>
<sequence>MSTTAERSRVTRMRADASRNRERIVAAAREAFVEHGPEVTFDEIARRAGVGNATVYRHFADRTELIRQVTLEVMNRVVALAESVLDDSPDAFEALRRFVHGAAHEHIGALCSTLDEGCRPLAVELSDQRIRVERALERIMDQGRASGLLRPDVVPGDILIALPQLTRPLPGTACLGLERFFDRHLQLFLDGLRAPARSALPGAGATFADLRPNPQGTTM</sequence>
<dbReference type="InterPro" id="IPR009057">
    <property type="entry name" value="Homeodomain-like_sf"/>
</dbReference>
<dbReference type="PANTHER" id="PTHR30055">
    <property type="entry name" value="HTH-TYPE TRANSCRIPTIONAL REGULATOR RUTR"/>
    <property type="match status" value="1"/>
</dbReference>
<organism evidence="6 7">
    <name type="scientific">Planotetraspora thailandica</name>
    <dbReference type="NCBI Taxonomy" id="487172"/>
    <lineage>
        <taxon>Bacteria</taxon>
        <taxon>Bacillati</taxon>
        <taxon>Actinomycetota</taxon>
        <taxon>Actinomycetes</taxon>
        <taxon>Streptosporangiales</taxon>
        <taxon>Streptosporangiaceae</taxon>
        <taxon>Planotetraspora</taxon>
    </lineage>
</organism>
<feature type="domain" description="HTH tetR-type" evidence="5">
    <location>
        <begin position="18"/>
        <end position="77"/>
    </location>
</feature>
<dbReference type="GO" id="GO:0000976">
    <property type="term" value="F:transcription cis-regulatory region binding"/>
    <property type="evidence" value="ECO:0007669"/>
    <property type="project" value="TreeGrafter"/>
</dbReference>
<dbReference type="PROSITE" id="PS50977">
    <property type="entry name" value="HTH_TETR_2"/>
    <property type="match status" value="1"/>
</dbReference>
<dbReference type="Pfam" id="PF00440">
    <property type="entry name" value="TetR_N"/>
    <property type="match status" value="1"/>
</dbReference>
<evidence type="ECO:0000256" key="4">
    <source>
        <dbReference type="PROSITE-ProRule" id="PRU00335"/>
    </source>
</evidence>
<dbReference type="Proteomes" id="UP000605992">
    <property type="component" value="Unassembled WGS sequence"/>
</dbReference>